<proteinExistence type="predicted"/>
<dbReference type="Proteomes" id="UP000299102">
    <property type="component" value="Unassembled WGS sequence"/>
</dbReference>
<evidence type="ECO:0000313" key="2">
    <source>
        <dbReference type="EMBL" id="GBP52909.1"/>
    </source>
</evidence>
<comment type="caution">
    <text evidence="2">The sequence shown here is derived from an EMBL/GenBank/DDBJ whole genome shotgun (WGS) entry which is preliminary data.</text>
</comment>
<evidence type="ECO:0000313" key="3">
    <source>
        <dbReference type="Proteomes" id="UP000299102"/>
    </source>
</evidence>
<dbReference type="OrthoDB" id="5920617at2759"/>
<protein>
    <submittedName>
        <fullName evidence="2">Uncharacterized protein</fullName>
    </submittedName>
</protein>
<feature type="region of interest" description="Disordered" evidence="1">
    <location>
        <begin position="186"/>
        <end position="205"/>
    </location>
</feature>
<feature type="compositionally biased region" description="Basic and acidic residues" evidence="1">
    <location>
        <begin position="28"/>
        <end position="41"/>
    </location>
</feature>
<organism evidence="2 3">
    <name type="scientific">Eumeta variegata</name>
    <name type="common">Bagworm moth</name>
    <name type="synonym">Eumeta japonica</name>
    <dbReference type="NCBI Taxonomy" id="151549"/>
    <lineage>
        <taxon>Eukaryota</taxon>
        <taxon>Metazoa</taxon>
        <taxon>Ecdysozoa</taxon>
        <taxon>Arthropoda</taxon>
        <taxon>Hexapoda</taxon>
        <taxon>Insecta</taxon>
        <taxon>Pterygota</taxon>
        <taxon>Neoptera</taxon>
        <taxon>Endopterygota</taxon>
        <taxon>Lepidoptera</taxon>
        <taxon>Glossata</taxon>
        <taxon>Ditrysia</taxon>
        <taxon>Tineoidea</taxon>
        <taxon>Psychidae</taxon>
        <taxon>Oiketicinae</taxon>
        <taxon>Eumeta</taxon>
    </lineage>
</organism>
<name>A0A4C1WRH1_EUMVA</name>
<dbReference type="AlphaFoldDB" id="A0A4C1WRH1"/>
<reference evidence="2 3" key="1">
    <citation type="journal article" date="2019" name="Commun. Biol.">
        <title>The bagworm genome reveals a unique fibroin gene that provides high tensile strength.</title>
        <authorList>
            <person name="Kono N."/>
            <person name="Nakamura H."/>
            <person name="Ohtoshi R."/>
            <person name="Tomita M."/>
            <person name="Numata K."/>
            <person name="Arakawa K."/>
        </authorList>
    </citation>
    <scope>NUCLEOTIDE SEQUENCE [LARGE SCALE GENOMIC DNA]</scope>
</reference>
<accession>A0A4C1WRH1</accession>
<evidence type="ECO:0000256" key="1">
    <source>
        <dbReference type="SAM" id="MobiDB-lite"/>
    </source>
</evidence>
<dbReference type="EMBL" id="BGZK01000612">
    <property type="protein sequence ID" value="GBP52909.1"/>
    <property type="molecule type" value="Genomic_DNA"/>
</dbReference>
<gene>
    <name evidence="2" type="ORF">EVAR_47564_1</name>
</gene>
<feature type="region of interest" description="Disordered" evidence="1">
    <location>
        <begin position="22"/>
        <end position="41"/>
    </location>
</feature>
<sequence length="554" mass="61418">MRPTLSTCRLFDALSPILAHVAQSSSKTDQHSGRGGPDRVAIDDRRSLQPAFTVMVHDFAGKANRLRRLLHQVQGLRGPPLDLGTRSRPCADRSGAPVTVDRAACLPPRRDKLQRRALADIPNWQNQAAANIEGIAMPHLLTRIQASGFAAVARLRLSRQRSAHFAPSPIARQHLPAARICRNPDAPDSPATSATGQALFLPNPTRPRQSLRYGSDFPYLHYSIDQDSSPWRPAADMGTNRRDISAYVPHLNSSPPGPRWVFATTTKICTDGAPGGLTPRPFCALRRARPTRYGLMTARFKRAVARPVTVEYRQNASAPSISGLVASAGELLHSLADSDFHGHRPAVLSDQRLSWCPMSVLGALTLRSVHPTAPVLLTKIGPLGTVIRSRGFIVRVSPSSHHLKFENSICARSAPSSAVWERDASGCETRTEIRVHPPRAFQKIETPLHFRYAFQFDRYTRRLNDSHMLDSLVRVSRRVLRVPKPNHRRRIRARSETTAAVSMQARSVEVRTRAEPRTRRRLASGLTRLSACAFRIHTVRLEGRSATVAVRRPS</sequence>
<keyword evidence="3" id="KW-1185">Reference proteome</keyword>